<dbReference type="SUPFAM" id="SSF103473">
    <property type="entry name" value="MFS general substrate transporter"/>
    <property type="match status" value="1"/>
</dbReference>
<dbReference type="OrthoDB" id="2351791at2759"/>
<evidence type="ECO:0000256" key="1">
    <source>
        <dbReference type="ARBA" id="ARBA00004141"/>
    </source>
</evidence>
<accession>I0Z7Y4</accession>
<feature type="transmembrane region" description="Helical" evidence="8">
    <location>
        <begin position="461"/>
        <end position="479"/>
    </location>
</feature>
<feature type="compositionally biased region" description="Polar residues" evidence="7">
    <location>
        <begin position="1068"/>
        <end position="1086"/>
    </location>
</feature>
<dbReference type="RefSeq" id="XP_005651297.1">
    <property type="nucleotide sequence ID" value="XM_005651240.1"/>
</dbReference>
<feature type="region of interest" description="Disordered" evidence="7">
    <location>
        <begin position="967"/>
        <end position="991"/>
    </location>
</feature>
<comment type="subcellular location">
    <subcellularLocation>
        <location evidence="1">Membrane</location>
        <topology evidence="1">Multi-pass membrane protein</topology>
    </subcellularLocation>
</comment>
<evidence type="ECO:0000256" key="4">
    <source>
        <dbReference type="ARBA" id="ARBA00022989"/>
    </source>
</evidence>
<dbReference type="GO" id="GO:0016020">
    <property type="term" value="C:membrane"/>
    <property type="evidence" value="ECO:0007669"/>
    <property type="project" value="UniProtKB-SubCell"/>
</dbReference>
<dbReference type="Proteomes" id="UP000007264">
    <property type="component" value="Unassembled WGS sequence"/>
</dbReference>
<dbReference type="eggNOG" id="KOG1330">
    <property type="taxonomic scope" value="Eukaryota"/>
</dbReference>
<dbReference type="GO" id="GO:0022857">
    <property type="term" value="F:transmembrane transporter activity"/>
    <property type="evidence" value="ECO:0007669"/>
    <property type="project" value="InterPro"/>
</dbReference>
<dbReference type="EMBL" id="AGSI01000002">
    <property type="protein sequence ID" value="EIE26753.1"/>
    <property type="molecule type" value="Genomic_DNA"/>
</dbReference>
<evidence type="ECO:0000313" key="10">
    <source>
        <dbReference type="EMBL" id="EIE26753.1"/>
    </source>
</evidence>
<keyword evidence="3 8" id="KW-0812">Transmembrane</keyword>
<evidence type="ECO:0000256" key="2">
    <source>
        <dbReference type="ARBA" id="ARBA00022448"/>
    </source>
</evidence>
<feature type="transmembrane region" description="Helical" evidence="8">
    <location>
        <begin position="835"/>
        <end position="857"/>
    </location>
</feature>
<evidence type="ECO:0000256" key="9">
    <source>
        <dbReference type="SAM" id="SignalP"/>
    </source>
</evidence>
<feature type="transmembrane region" description="Helical" evidence="8">
    <location>
        <begin position="546"/>
        <end position="569"/>
    </location>
</feature>
<name>I0Z7Y4_COCSC</name>
<evidence type="ECO:0000313" key="11">
    <source>
        <dbReference type="Proteomes" id="UP000007264"/>
    </source>
</evidence>
<dbReference type="Gene3D" id="1.20.1250.20">
    <property type="entry name" value="MFS general substrate transporter like domains"/>
    <property type="match status" value="1"/>
</dbReference>
<feature type="chain" id="PRO_5003637606" evidence="9">
    <location>
        <begin position="28"/>
        <end position="1153"/>
    </location>
</feature>
<dbReference type="GeneID" id="17044763"/>
<feature type="transmembrane region" description="Helical" evidence="8">
    <location>
        <begin position="512"/>
        <end position="534"/>
    </location>
</feature>
<evidence type="ECO:0000256" key="5">
    <source>
        <dbReference type="ARBA" id="ARBA00023136"/>
    </source>
</evidence>
<gene>
    <name evidence="10" type="ORF">COCSUDRAFT_39754</name>
</gene>
<protein>
    <submittedName>
        <fullName evidence="10">MFS general substrate transporter</fullName>
    </submittedName>
</protein>
<keyword evidence="11" id="KW-1185">Reference proteome</keyword>
<comment type="similarity">
    <text evidence="6">Belongs to the major facilitator superfamily. Spinster (TC 2.A.1.49) family.</text>
</comment>
<feature type="transmembrane region" description="Helical" evidence="8">
    <location>
        <begin position="649"/>
        <end position="673"/>
    </location>
</feature>
<evidence type="ECO:0000256" key="6">
    <source>
        <dbReference type="ARBA" id="ARBA00024338"/>
    </source>
</evidence>
<dbReference type="InterPro" id="IPR036259">
    <property type="entry name" value="MFS_trans_sf"/>
</dbReference>
<organism evidence="10 11">
    <name type="scientific">Coccomyxa subellipsoidea (strain C-169)</name>
    <name type="common">Green microalga</name>
    <dbReference type="NCBI Taxonomy" id="574566"/>
    <lineage>
        <taxon>Eukaryota</taxon>
        <taxon>Viridiplantae</taxon>
        <taxon>Chlorophyta</taxon>
        <taxon>core chlorophytes</taxon>
        <taxon>Trebouxiophyceae</taxon>
        <taxon>Trebouxiophyceae incertae sedis</taxon>
        <taxon>Coccomyxaceae</taxon>
        <taxon>Coccomyxa</taxon>
        <taxon>Coccomyxa subellipsoidea</taxon>
    </lineage>
</organism>
<keyword evidence="4 8" id="KW-1133">Transmembrane helix</keyword>
<keyword evidence="9" id="KW-0732">Signal</keyword>
<dbReference type="PANTHER" id="PTHR23505:SF52">
    <property type="entry name" value="MAJOR FACILITATOR SUPERFAMILY PROTEIN"/>
    <property type="match status" value="1"/>
</dbReference>
<comment type="caution">
    <text evidence="10">The sequence shown here is derived from an EMBL/GenBank/DDBJ whole genome shotgun (WGS) entry which is preliminary data.</text>
</comment>
<evidence type="ECO:0000256" key="7">
    <source>
        <dbReference type="SAM" id="MobiDB-lite"/>
    </source>
</evidence>
<sequence length="1153" mass="123419">MWFPGTASYFSSLLQALLDLLAQLLHAAHESCSGTLCAETLQALDADSLIPALLSLFIANDTASYGARYRAMLVLTWLVRCVGDTWRYAWSDPGAQWDSALAGCLEPIIRQVGGTYWLTNLARRDEQWQDGLEDPHMARALTGLLLQASLADAANRAYLAAEDLICVLQDEAEAVTMSAALLLMASDAITVPMQTKLATCHLLTALLSPREATQALFLDPTGEEWKLPGIEGKARRQAALSALANQRRARAAHTAEQTRTAHRGSGSVGLQQSTAWQQLHWVLLLLKHLVLDCPVSQASVAEAGGISVLARLWDFALGEPELLQDLLGLSGNLVADSTTAQRTFFSQASLLPEVMRITQELSRKKQWCKLPAVLAVLANVAASREGQRALLKLAEPSGKTGGMKRVPKASSSKVTVWARRRTTLACAVAFTAEEADKVLLTSMYLAIGSSLKALPSQLGQLTMYRALVQAIFIPFVGILGNECNRIFLIAIGSLWWGGMSIGFGFAHRFQEATIWAALSGVGLALVLPCVQAIIAELYTAFERGRAFGFLFTVSALGGVIGTFCAISFGNRAVHGVEVWRVLFWAMAGISLITCVIILTMAVEPRSINKQVADGKEAGAGGGEQKGCTKAVLWRMWGRLVVIMEGAWRLLGFSDLATGGMAVCASIGAAVGFLLGGGAGDYLSMRFPNTARPAVNQISQVLAGPLYVALLKGLPGSSRYASGYPHSLDHYAALYGFVLFFIAFFGTWPASNNAAIFAEVVPEGIRTSVYAFDKCVAGAIGALGAPLIGILAERVFGFKGSLGDSHGSGAKAHGGVVTPGVAANNVNNARAIENGLLWMTVIPMILKIITYGGLYWTLPRDRVEELFEEEVEEEEQAVEGADLEASKTKKDMDDDNAPAGLERAPTLRRNVSIRRELRGEELSDRYFSLDLATLGREAIRGLLNPANKPASQLNPLAVFAGAAFDVSRDTARTSQSRAELSREYRKTGSAVVSRAQLGTQTLEYADDRRRARAFTSLPAASGDLRGALRSAAGPASGGQEDSGSQGLVDERPPKKTPMTLPKFRASGQPLDSTSSAQGLDPSSSGQRSARRTPPLPPSARRDPRATPPLWEGDTATPGRGGRSPLQLPSVDESEERPADNEKTDGRSSALRDSP</sequence>
<feature type="region of interest" description="Disordered" evidence="7">
    <location>
        <begin position="1024"/>
        <end position="1153"/>
    </location>
</feature>
<keyword evidence="5 8" id="KW-0472">Membrane</keyword>
<feature type="signal peptide" evidence="9">
    <location>
        <begin position="1"/>
        <end position="27"/>
    </location>
</feature>
<dbReference type="Pfam" id="PF07690">
    <property type="entry name" value="MFS_1"/>
    <property type="match status" value="1"/>
</dbReference>
<feature type="region of interest" description="Disordered" evidence="7">
    <location>
        <begin position="872"/>
        <end position="900"/>
    </location>
</feature>
<reference evidence="10 11" key="1">
    <citation type="journal article" date="2012" name="Genome Biol.">
        <title>The genome of the polar eukaryotic microalga coccomyxa subellipsoidea reveals traits of cold adaptation.</title>
        <authorList>
            <person name="Blanc G."/>
            <person name="Agarkova I."/>
            <person name="Grimwood J."/>
            <person name="Kuo A."/>
            <person name="Brueggeman A."/>
            <person name="Dunigan D."/>
            <person name="Gurnon J."/>
            <person name="Ladunga I."/>
            <person name="Lindquist E."/>
            <person name="Lucas S."/>
            <person name="Pangilinan J."/>
            <person name="Proschold T."/>
            <person name="Salamov A."/>
            <person name="Schmutz J."/>
            <person name="Weeks D."/>
            <person name="Yamada T."/>
            <person name="Claverie J.M."/>
            <person name="Grigoriev I."/>
            <person name="Van Etten J."/>
            <person name="Lomsadze A."/>
            <person name="Borodovsky M."/>
        </authorList>
    </citation>
    <scope>NUCLEOTIDE SEQUENCE [LARGE SCALE GENOMIC DNA]</scope>
    <source>
        <strain evidence="10 11">C-169</strain>
    </source>
</reference>
<dbReference type="InterPro" id="IPR011701">
    <property type="entry name" value="MFS"/>
</dbReference>
<feature type="transmembrane region" description="Helical" evidence="8">
    <location>
        <begin position="581"/>
        <end position="602"/>
    </location>
</feature>
<evidence type="ECO:0000256" key="3">
    <source>
        <dbReference type="ARBA" id="ARBA00022692"/>
    </source>
</evidence>
<feature type="transmembrane region" description="Helical" evidence="8">
    <location>
        <begin position="731"/>
        <end position="750"/>
    </location>
</feature>
<dbReference type="AlphaFoldDB" id="I0Z7Y4"/>
<feature type="transmembrane region" description="Helical" evidence="8">
    <location>
        <begin position="486"/>
        <end position="506"/>
    </location>
</feature>
<dbReference type="KEGG" id="csl:COCSUDRAFT_39754"/>
<dbReference type="InterPro" id="IPR044770">
    <property type="entry name" value="MFS_spinster-like"/>
</dbReference>
<feature type="compositionally biased region" description="Basic and acidic residues" evidence="7">
    <location>
        <begin position="1134"/>
        <end position="1144"/>
    </location>
</feature>
<keyword evidence="2" id="KW-0813">Transport</keyword>
<evidence type="ECO:0000256" key="8">
    <source>
        <dbReference type="SAM" id="Phobius"/>
    </source>
</evidence>
<dbReference type="PANTHER" id="PTHR23505">
    <property type="entry name" value="SPINSTER"/>
    <property type="match status" value="1"/>
</dbReference>
<proteinExistence type="inferred from homology"/>